<dbReference type="EMBL" id="MN738962">
    <property type="protein sequence ID" value="QHT33292.1"/>
    <property type="molecule type" value="Genomic_DNA"/>
</dbReference>
<accession>A0A6C0EX05</accession>
<proteinExistence type="predicted"/>
<sequence length="243" mass="28308">MSFSAPLANIALGQCRCSISGCRFCDTPIIISVDGNIGSGKSTNVHDLKKFYTEKGRTDILFIQEPVDTWNMVVDKDGTPILSNFYKDKKRFAFRLQMLAYISRLKLLRDAIKQGYKYIITERCVSTDRNVFSKMLYDKGDIEHDEYIIYNKWFEEFITDVPIGAIVYIKANPDVCLERVNFRAREGENIPLEYLEECDKYHDEWINKEKVPKLVIDANRDFKQNPEAREETLKIIDEFINSL</sequence>
<dbReference type="PIRSF" id="PIRSF000705">
    <property type="entry name" value="DNK"/>
    <property type="match status" value="1"/>
</dbReference>
<dbReference type="CDD" id="cd01673">
    <property type="entry name" value="dNK"/>
    <property type="match status" value="1"/>
</dbReference>
<dbReference type="SUPFAM" id="SSF52540">
    <property type="entry name" value="P-loop containing nucleoside triphosphate hydrolases"/>
    <property type="match status" value="1"/>
</dbReference>
<name>A0A6C0EX05_9ZZZZ</name>
<dbReference type="Pfam" id="PF01712">
    <property type="entry name" value="dNK"/>
    <property type="match status" value="1"/>
</dbReference>
<reference evidence="2" key="1">
    <citation type="journal article" date="2020" name="Nature">
        <title>Giant virus diversity and host interactions through global metagenomics.</title>
        <authorList>
            <person name="Schulz F."/>
            <person name="Roux S."/>
            <person name="Paez-Espino D."/>
            <person name="Jungbluth S."/>
            <person name="Walsh D.A."/>
            <person name="Denef V.J."/>
            <person name="McMahon K.D."/>
            <person name="Konstantinidis K.T."/>
            <person name="Eloe-Fadrosh E.A."/>
            <person name="Kyrpides N.C."/>
            <person name="Woyke T."/>
        </authorList>
    </citation>
    <scope>NUCLEOTIDE SEQUENCE</scope>
    <source>
        <strain evidence="2">GVMAG-M-3300009161-34</strain>
    </source>
</reference>
<dbReference type="Gene3D" id="3.40.50.300">
    <property type="entry name" value="P-loop containing nucleotide triphosphate hydrolases"/>
    <property type="match status" value="1"/>
</dbReference>
<protein>
    <recommendedName>
        <fullName evidence="1">Deoxynucleoside kinase domain-containing protein</fullName>
    </recommendedName>
</protein>
<feature type="domain" description="Deoxynucleoside kinase" evidence="1">
    <location>
        <begin position="31"/>
        <end position="241"/>
    </location>
</feature>
<dbReference type="PANTHER" id="PTHR10513:SF35">
    <property type="entry name" value="DEOXYADENOSINE KINASE"/>
    <property type="match status" value="1"/>
</dbReference>
<dbReference type="GO" id="GO:0005737">
    <property type="term" value="C:cytoplasm"/>
    <property type="evidence" value="ECO:0007669"/>
    <property type="project" value="TreeGrafter"/>
</dbReference>
<dbReference type="AlphaFoldDB" id="A0A6C0EX05"/>
<dbReference type="InterPro" id="IPR027417">
    <property type="entry name" value="P-loop_NTPase"/>
</dbReference>
<organism evidence="2">
    <name type="scientific">viral metagenome</name>
    <dbReference type="NCBI Taxonomy" id="1070528"/>
    <lineage>
        <taxon>unclassified sequences</taxon>
        <taxon>metagenomes</taxon>
        <taxon>organismal metagenomes</taxon>
    </lineage>
</organism>
<dbReference type="PANTHER" id="PTHR10513">
    <property type="entry name" value="DEOXYNUCLEOSIDE KINASE"/>
    <property type="match status" value="1"/>
</dbReference>
<evidence type="ECO:0000313" key="2">
    <source>
        <dbReference type="EMBL" id="QHT33292.1"/>
    </source>
</evidence>
<dbReference type="InterPro" id="IPR002624">
    <property type="entry name" value="DCK/DGK"/>
</dbReference>
<dbReference type="InterPro" id="IPR050566">
    <property type="entry name" value="Deoxyribonucleoside_kinase"/>
</dbReference>
<dbReference type="InterPro" id="IPR031314">
    <property type="entry name" value="DNK_dom"/>
</dbReference>
<dbReference type="GO" id="GO:0005524">
    <property type="term" value="F:ATP binding"/>
    <property type="evidence" value="ECO:0007669"/>
    <property type="project" value="InterPro"/>
</dbReference>
<evidence type="ECO:0000259" key="1">
    <source>
        <dbReference type="Pfam" id="PF01712"/>
    </source>
</evidence>
<dbReference type="GO" id="GO:0019136">
    <property type="term" value="F:deoxynucleoside kinase activity"/>
    <property type="evidence" value="ECO:0007669"/>
    <property type="project" value="InterPro"/>
</dbReference>